<proteinExistence type="predicted"/>
<dbReference type="CDD" id="cd03823">
    <property type="entry name" value="GT4_ExpE7-like"/>
    <property type="match status" value="1"/>
</dbReference>
<evidence type="ECO:0000313" key="3">
    <source>
        <dbReference type="EMBL" id="KKN61147.1"/>
    </source>
</evidence>
<reference evidence="3" key="1">
    <citation type="journal article" date="2015" name="Nature">
        <title>Complex archaea that bridge the gap between prokaryotes and eukaryotes.</title>
        <authorList>
            <person name="Spang A."/>
            <person name="Saw J.H."/>
            <person name="Jorgensen S.L."/>
            <person name="Zaremba-Niedzwiedzka K."/>
            <person name="Martijn J."/>
            <person name="Lind A.E."/>
            <person name="van Eijk R."/>
            <person name="Schleper C."/>
            <person name="Guy L."/>
            <person name="Ettema T.J."/>
        </authorList>
    </citation>
    <scope>NUCLEOTIDE SEQUENCE</scope>
</reference>
<evidence type="ECO:0008006" key="4">
    <source>
        <dbReference type="Google" id="ProtNLM"/>
    </source>
</evidence>
<evidence type="ECO:0000259" key="1">
    <source>
        <dbReference type="Pfam" id="PF00534"/>
    </source>
</evidence>
<dbReference type="AlphaFoldDB" id="A0A0F9SFQ8"/>
<comment type="caution">
    <text evidence="3">The sequence shown here is derived from an EMBL/GenBank/DDBJ whole genome shotgun (WGS) entry which is preliminary data.</text>
</comment>
<dbReference type="SUPFAM" id="SSF53756">
    <property type="entry name" value="UDP-Glycosyltransferase/glycogen phosphorylase"/>
    <property type="match status" value="1"/>
</dbReference>
<dbReference type="GO" id="GO:0016757">
    <property type="term" value="F:glycosyltransferase activity"/>
    <property type="evidence" value="ECO:0007669"/>
    <property type="project" value="InterPro"/>
</dbReference>
<dbReference type="PANTHER" id="PTHR12526">
    <property type="entry name" value="GLYCOSYLTRANSFERASE"/>
    <property type="match status" value="1"/>
</dbReference>
<dbReference type="EMBL" id="LAZR01000669">
    <property type="protein sequence ID" value="KKN61147.1"/>
    <property type="molecule type" value="Genomic_DNA"/>
</dbReference>
<name>A0A0F9SFQ8_9ZZZZ</name>
<gene>
    <name evidence="3" type="ORF">LCGC14_0524910</name>
</gene>
<dbReference type="Pfam" id="PF00534">
    <property type="entry name" value="Glycos_transf_1"/>
    <property type="match status" value="1"/>
</dbReference>
<organism evidence="3">
    <name type="scientific">marine sediment metagenome</name>
    <dbReference type="NCBI Taxonomy" id="412755"/>
    <lineage>
        <taxon>unclassified sequences</taxon>
        <taxon>metagenomes</taxon>
        <taxon>ecological metagenomes</taxon>
    </lineage>
</organism>
<feature type="domain" description="Glycosyl transferase family 1" evidence="1">
    <location>
        <begin position="226"/>
        <end position="390"/>
    </location>
</feature>
<dbReference type="InterPro" id="IPR001296">
    <property type="entry name" value="Glyco_trans_1"/>
</dbReference>
<dbReference type="Gene3D" id="3.40.50.2000">
    <property type="entry name" value="Glycogen Phosphorylase B"/>
    <property type="match status" value="2"/>
</dbReference>
<dbReference type="Pfam" id="PF13439">
    <property type="entry name" value="Glyco_transf_4"/>
    <property type="match status" value="1"/>
</dbReference>
<accession>A0A0F9SFQ8</accession>
<protein>
    <recommendedName>
        <fullName evidence="4">Glycosyl transferase family 1 domain-containing protein</fullName>
    </recommendedName>
</protein>
<dbReference type="PANTHER" id="PTHR12526:SF637">
    <property type="entry name" value="GLYCOSYLTRANSFERASE EPSF-RELATED"/>
    <property type="match status" value="1"/>
</dbReference>
<dbReference type="InterPro" id="IPR028098">
    <property type="entry name" value="Glyco_trans_4-like_N"/>
</dbReference>
<evidence type="ECO:0000259" key="2">
    <source>
        <dbReference type="Pfam" id="PF13439"/>
    </source>
</evidence>
<sequence>MSKKVLIIAHGHPEFNKGGGEQAAYQFYQECLNQGDDAYFLARTSVTPHGGAAFSTIKNEREILFHTTHDDFFLFSNIKTRHLWGDFADLLDQLAPEIIYCHHYFLLGVEMMKIIKQKLPNTKLVLTLHEYYAICNNAGLMIKTGGQNKLCFESGTRECNSCFPDKSPGDFFLRKKYIMSCFEVVDKFIAPSAFLRQRYIDWGISPETIHVVENGQLENIASEAMLLNNNKVNIVYIGQINSFKGIDVLLDALLLIPKESRQQFCIDIHGANFDSQPSSFQEKVYAQLKKLKDVVRMHGSYEPIELASILSVANWVVVPSIWWENSPMVIQEALNHQKPVIVSDIGGMAEKVEHNKTGLHFRAGSPVSLADTLQKVLNEPELADTLAKNITAPLSLSESYIKINKIIS</sequence>
<feature type="domain" description="Glycosyltransferase subfamily 4-like N-terminal" evidence="2">
    <location>
        <begin position="18"/>
        <end position="215"/>
    </location>
</feature>